<gene>
    <name evidence="2" type="ORF">J2S00_001456</name>
</gene>
<proteinExistence type="inferred from homology"/>
<evidence type="ECO:0000256" key="1">
    <source>
        <dbReference type="ARBA" id="ARBA00006479"/>
    </source>
</evidence>
<dbReference type="RefSeq" id="WP_307337382.1">
    <property type="nucleotide sequence ID" value="NZ_JAUSUQ010000004.1"/>
</dbReference>
<protein>
    <submittedName>
        <fullName evidence="2">Glucokinase</fullName>
        <ecNumber evidence="2">2.7.1.2</ecNumber>
    </submittedName>
</protein>
<evidence type="ECO:0000313" key="3">
    <source>
        <dbReference type="Proteomes" id="UP001232445"/>
    </source>
</evidence>
<dbReference type="Pfam" id="PF00480">
    <property type="entry name" value="ROK"/>
    <property type="match status" value="1"/>
</dbReference>
<accession>A0ABU0CT44</accession>
<dbReference type="InterPro" id="IPR049874">
    <property type="entry name" value="ROK_cs"/>
</dbReference>
<dbReference type="Proteomes" id="UP001232445">
    <property type="component" value="Unassembled WGS sequence"/>
</dbReference>
<organism evidence="2 3">
    <name type="scientific">Caldalkalibacillus uzonensis</name>
    <dbReference type="NCBI Taxonomy" id="353224"/>
    <lineage>
        <taxon>Bacteria</taxon>
        <taxon>Bacillati</taxon>
        <taxon>Bacillota</taxon>
        <taxon>Bacilli</taxon>
        <taxon>Bacillales</taxon>
        <taxon>Bacillaceae</taxon>
        <taxon>Caldalkalibacillus</taxon>
    </lineage>
</organism>
<dbReference type="GO" id="GO:0004340">
    <property type="term" value="F:glucokinase activity"/>
    <property type="evidence" value="ECO:0007669"/>
    <property type="project" value="UniProtKB-EC"/>
</dbReference>
<dbReference type="Gene3D" id="3.30.420.40">
    <property type="match status" value="2"/>
</dbReference>
<comment type="similarity">
    <text evidence="1">Belongs to the ROK (NagC/XylR) family.</text>
</comment>
<dbReference type="EMBL" id="JAUSUQ010000004">
    <property type="protein sequence ID" value="MDQ0338670.1"/>
    <property type="molecule type" value="Genomic_DNA"/>
</dbReference>
<dbReference type="SUPFAM" id="SSF53067">
    <property type="entry name" value="Actin-like ATPase domain"/>
    <property type="match status" value="1"/>
</dbReference>
<keyword evidence="2" id="KW-0808">Transferase</keyword>
<dbReference type="EC" id="2.7.1.2" evidence="2"/>
<sequence length="304" mass="32301">MFIIGVDLGGTLIRAGLFTEAGEMLDREERDTLAAEGPEAVISRIKEAVFHVCDRQGIDVRHDQIMGLGIGCPGPLNPYPGVVLSPPNLPGWEHIPLRDILSEAFNVPVYLNNDANAAVLGEYYYGSSKGTNNLIYMTISTGIGSGVLIDGRLLLGENGNAGEVGHMVVDVNGPVCGCGNKGCLEAIASGTGIVKRTKAKLTQTEQASPLRDIDGFTARHVFEAAKAGDPLAMEIVEETRYYLGVGIANIINLYNPQKIVFGGGVSKAGDFLLKPPLKSPDRKHCQVLVKGCSLSGPVWAAMWG</sequence>
<comment type="caution">
    <text evidence="2">The sequence shown here is derived from an EMBL/GenBank/DDBJ whole genome shotgun (WGS) entry which is preliminary data.</text>
</comment>
<evidence type="ECO:0000313" key="2">
    <source>
        <dbReference type="EMBL" id="MDQ0338670.1"/>
    </source>
</evidence>
<dbReference type="PROSITE" id="PS01125">
    <property type="entry name" value="ROK"/>
    <property type="match status" value="1"/>
</dbReference>
<keyword evidence="3" id="KW-1185">Reference proteome</keyword>
<dbReference type="PANTHER" id="PTHR18964">
    <property type="entry name" value="ROK (REPRESSOR, ORF, KINASE) FAMILY"/>
    <property type="match status" value="1"/>
</dbReference>
<dbReference type="InterPro" id="IPR000600">
    <property type="entry name" value="ROK"/>
</dbReference>
<dbReference type="InterPro" id="IPR043129">
    <property type="entry name" value="ATPase_NBD"/>
</dbReference>
<dbReference type="PANTHER" id="PTHR18964:SF149">
    <property type="entry name" value="BIFUNCTIONAL UDP-N-ACETYLGLUCOSAMINE 2-EPIMERASE_N-ACETYLMANNOSAMINE KINASE"/>
    <property type="match status" value="1"/>
</dbReference>
<reference evidence="2 3" key="1">
    <citation type="submission" date="2023-07" db="EMBL/GenBank/DDBJ databases">
        <title>Genomic Encyclopedia of Type Strains, Phase IV (KMG-IV): sequencing the most valuable type-strain genomes for metagenomic binning, comparative biology and taxonomic classification.</title>
        <authorList>
            <person name="Goeker M."/>
        </authorList>
    </citation>
    <scope>NUCLEOTIDE SEQUENCE [LARGE SCALE GENOMIC DNA]</scope>
    <source>
        <strain evidence="2 3">DSM 17740</strain>
    </source>
</reference>
<name>A0ABU0CT44_9BACI</name>